<dbReference type="InterPro" id="IPR059000">
    <property type="entry name" value="ATPase_P-type_domA"/>
</dbReference>
<dbReference type="NCBIfam" id="TIGR01494">
    <property type="entry name" value="ATPase_P-type"/>
    <property type="match status" value="2"/>
</dbReference>
<sequence length="1084" mass="116481">MSTSTPTQSQTHVTTVLISNLHCSSCASTINEVLFSLSPPPTRVDISIVHQSVTVGHAFTISGQTIQSMLEDVGFDVVSDPTSEQRLSQQMCTTLSGKRRKHIQQCSLCQEIDAAELEDLVPPLLRGNAGNLSPHSVSPKDFSVLEGSENDPKLSPRPLHKVDIDDVPHIVTLSVGGMTCSSCPSTITELVSQLPGISEVVVSLLNHSATVVVARRDLVSSVTETIDDCGYEVDVIKVEPLVPLTSDSATGLRNLSLRIDGMYCQNCSYQTSPLSNHLDPIMEISYKPSPPHFTIRSIILTIVAVEPTSYAATIYYPPTLEQRTRSMQQCEQRALLLRLFFTFIIAIPTFIIGVVYPSLVPSGSQTKQYLMRPMWNGNASRIEWALFFLATPVYFYGAGLFHHRSIKEIRSLWRKGSTTPIVKRFTRFGSMNLLVSTGVSVAYFSSIALLILAATQPPVNSGAAQDTTYFDAVVFLTMFLLIGRYLDAYSKARTADAITALGSLRPAEALLLTASSTSDSTTSPIISRDDPEKCDVSFDNGGSIASPGFKFEKVPVNLLEVGDVVRVQNGATPPSDGIIVSGTETSFDESSLTGEARLVKKNVGDKVLLGTINKSRTVDVRVDAIGGVTMLDQIVQIVRDGQTRRAPIERVVDHITGVFVPIVTLLAIVTWLIWLTLGVSGAIPRSYLDISQGGWVVWSLEFAIAVFVVACPCGIGLAAPTALLVGSGLAAKHGILARGGGEAFQEMARLDIVVFDKTGTLTEGGEPRVSDAEILLSSVPEQSLLGIAAELESASSHPLANAIRHYAGKHGAIPVTGSAFDEIAGKGVKADFDELRRKAIVGNEALMRDHDVLLSADILQMLKKWKSEAKSIVILAVTDADSDNFVVAAIFAVSDTIRKEATGVIRHLQEQGIGTWMISGDNETTAKAVAKSIGIPEMNVIAGVLPQQKAEKIEWLQHNGTPHPPSRWQRMLHESTSNQRCIIAMVGDGINDAPALAASDIGIAIGSGSDVAISSASFILVSSNLKSLLILSDLSRKVLNRVKTNFMWAIMYNVIAVPIAAGVVYPAGHARLAPVWASLAMALS</sequence>
<feature type="transmembrane region" description="Helical" evidence="10">
    <location>
        <begin position="695"/>
        <end position="725"/>
    </location>
</feature>
<dbReference type="NCBIfam" id="TIGR01525">
    <property type="entry name" value="ATPase-IB_hvy"/>
    <property type="match status" value="1"/>
</dbReference>
<dbReference type="Gene3D" id="2.70.150.10">
    <property type="entry name" value="Calcium-transporting ATPase, cytoplasmic transduction domain A"/>
    <property type="match status" value="1"/>
</dbReference>
<evidence type="ECO:0000256" key="9">
    <source>
        <dbReference type="ARBA" id="ARBA00023136"/>
    </source>
</evidence>
<feature type="transmembrane region" description="Helical" evidence="10">
    <location>
        <begin position="433"/>
        <end position="455"/>
    </location>
</feature>
<dbReference type="SFLD" id="SFLDF00027">
    <property type="entry name" value="p-type_atpase"/>
    <property type="match status" value="1"/>
</dbReference>
<dbReference type="SUPFAM" id="SSF81665">
    <property type="entry name" value="Calcium ATPase, transmembrane domain M"/>
    <property type="match status" value="1"/>
</dbReference>
<dbReference type="PROSITE" id="PS50846">
    <property type="entry name" value="HMA_2"/>
    <property type="match status" value="2"/>
</dbReference>
<feature type="compositionally biased region" description="Basic and acidic residues" evidence="11">
    <location>
        <begin position="150"/>
        <end position="159"/>
    </location>
</feature>
<dbReference type="EMBL" id="KN835135">
    <property type="protein sequence ID" value="KIK48846.1"/>
    <property type="molecule type" value="Genomic_DNA"/>
</dbReference>
<reference evidence="13 14" key="1">
    <citation type="submission" date="2014-04" db="EMBL/GenBank/DDBJ databases">
        <authorList>
            <consortium name="DOE Joint Genome Institute"/>
            <person name="Kuo A."/>
            <person name="Ruytinx J."/>
            <person name="Rineau F."/>
            <person name="Colpaert J."/>
            <person name="Kohler A."/>
            <person name="Nagy L.G."/>
            <person name="Floudas D."/>
            <person name="Copeland A."/>
            <person name="Barry K.W."/>
            <person name="Cichocki N."/>
            <person name="Veneault-Fourrey C."/>
            <person name="LaButti K."/>
            <person name="Lindquist E.A."/>
            <person name="Lipzen A."/>
            <person name="Lundell T."/>
            <person name="Morin E."/>
            <person name="Murat C."/>
            <person name="Sun H."/>
            <person name="Tunlid A."/>
            <person name="Henrissat B."/>
            <person name="Grigoriev I.V."/>
            <person name="Hibbett D.S."/>
            <person name="Martin F."/>
            <person name="Nordberg H.P."/>
            <person name="Cantor M.N."/>
            <person name="Hua S.X."/>
        </authorList>
    </citation>
    <scope>NUCLEOTIDE SEQUENCE [LARGE SCALE GENOMIC DNA]</scope>
    <source>
        <strain evidence="13 14">UH-Slu-Lm8-n1</strain>
    </source>
</reference>
<dbReference type="Gene3D" id="3.40.1110.10">
    <property type="entry name" value="Calcium-transporting ATPase, cytoplasmic domain N"/>
    <property type="match status" value="1"/>
</dbReference>
<evidence type="ECO:0000256" key="5">
    <source>
        <dbReference type="ARBA" id="ARBA00022741"/>
    </source>
</evidence>
<dbReference type="Pfam" id="PF00403">
    <property type="entry name" value="HMA"/>
    <property type="match status" value="1"/>
</dbReference>
<dbReference type="PANTHER" id="PTHR43520">
    <property type="entry name" value="ATP7, ISOFORM B"/>
    <property type="match status" value="1"/>
</dbReference>
<keyword evidence="6 10" id="KW-0067">ATP-binding</keyword>
<dbReference type="SFLD" id="SFLDG00002">
    <property type="entry name" value="C1.7:_P-type_atpase_like"/>
    <property type="match status" value="1"/>
</dbReference>
<evidence type="ECO:0000313" key="14">
    <source>
        <dbReference type="Proteomes" id="UP000054485"/>
    </source>
</evidence>
<feature type="transmembrane region" description="Helical" evidence="10">
    <location>
        <begin position="467"/>
        <end position="486"/>
    </location>
</feature>
<evidence type="ECO:0000256" key="4">
    <source>
        <dbReference type="ARBA" id="ARBA00022723"/>
    </source>
</evidence>
<protein>
    <submittedName>
        <fullName evidence="13">Unplaced genomic scaffold CY34scaffold_4, whole genome shotgun sequence</fullName>
    </submittedName>
</protein>
<feature type="domain" description="HMA" evidence="12">
    <location>
        <begin position="169"/>
        <end position="234"/>
    </location>
</feature>
<keyword evidence="5 10" id="KW-0547">Nucleotide-binding</keyword>
<dbReference type="Pfam" id="PF00702">
    <property type="entry name" value="Hydrolase"/>
    <property type="match status" value="1"/>
</dbReference>
<dbReference type="FunFam" id="3.30.70.100:FF:000001">
    <property type="entry name" value="ATPase copper transporting beta"/>
    <property type="match status" value="1"/>
</dbReference>
<evidence type="ECO:0000259" key="12">
    <source>
        <dbReference type="PROSITE" id="PS50846"/>
    </source>
</evidence>
<reference evidence="14" key="2">
    <citation type="submission" date="2015-01" db="EMBL/GenBank/DDBJ databases">
        <title>Evolutionary Origins and Diversification of the Mycorrhizal Mutualists.</title>
        <authorList>
            <consortium name="DOE Joint Genome Institute"/>
            <consortium name="Mycorrhizal Genomics Consortium"/>
            <person name="Kohler A."/>
            <person name="Kuo A."/>
            <person name="Nagy L.G."/>
            <person name="Floudas D."/>
            <person name="Copeland A."/>
            <person name="Barry K.W."/>
            <person name="Cichocki N."/>
            <person name="Veneault-Fourrey C."/>
            <person name="LaButti K."/>
            <person name="Lindquist E.A."/>
            <person name="Lipzen A."/>
            <person name="Lundell T."/>
            <person name="Morin E."/>
            <person name="Murat C."/>
            <person name="Riley R."/>
            <person name="Ohm R."/>
            <person name="Sun H."/>
            <person name="Tunlid A."/>
            <person name="Henrissat B."/>
            <person name="Grigoriev I.V."/>
            <person name="Hibbett D.S."/>
            <person name="Martin F."/>
        </authorList>
    </citation>
    <scope>NUCLEOTIDE SEQUENCE [LARGE SCALE GENOMIC DNA]</scope>
    <source>
        <strain evidence="14">UH-Slu-Lm8-n1</strain>
    </source>
</reference>
<dbReference type="HOGENOM" id="CLU_001771_0_2_1"/>
<dbReference type="GO" id="GO:0016887">
    <property type="term" value="F:ATP hydrolysis activity"/>
    <property type="evidence" value="ECO:0007669"/>
    <property type="project" value="InterPro"/>
</dbReference>
<dbReference type="GO" id="GO:0043682">
    <property type="term" value="F:P-type divalent copper transporter activity"/>
    <property type="evidence" value="ECO:0007669"/>
    <property type="project" value="TreeGrafter"/>
</dbReference>
<dbReference type="AlphaFoldDB" id="A0A0D0B437"/>
<dbReference type="PANTHER" id="PTHR43520:SF32">
    <property type="entry name" value="COPPER RESISTANCE P-TYPE ATPASE (EUROFUNG)"/>
    <property type="match status" value="1"/>
</dbReference>
<dbReference type="GO" id="GO:0055070">
    <property type="term" value="P:copper ion homeostasis"/>
    <property type="evidence" value="ECO:0007669"/>
    <property type="project" value="TreeGrafter"/>
</dbReference>
<dbReference type="PROSITE" id="PS00154">
    <property type="entry name" value="ATPASE_E1_E2"/>
    <property type="match status" value="1"/>
</dbReference>
<dbReference type="GO" id="GO:0005507">
    <property type="term" value="F:copper ion binding"/>
    <property type="evidence" value="ECO:0007669"/>
    <property type="project" value="TreeGrafter"/>
</dbReference>
<name>A0A0D0B437_9AGAM</name>
<dbReference type="Pfam" id="PF00122">
    <property type="entry name" value="E1-E2_ATPase"/>
    <property type="match status" value="1"/>
</dbReference>
<feature type="region of interest" description="Disordered" evidence="11">
    <location>
        <begin position="129"/>
        <end position="159"/>
    </location>
</feature>
<evidence type="ECO:0000256" key="8">
    <source>
        <dbReference type="ARBA" id="ARBA00022989"/>
    </source>
</evidence>
<dbReference type="InterPro" id="IPR023298">
    <property type="entry name" value="ATPase_P-typ_TM_dom_sf"/>
</dbReference>
<proteinExistence type="inferred from homology"/>
<feature type="transmembrane region" description="Helical" evidence="10">
    <location>
        <begin position="336"/>
        <end position="359"/>
    </location>
</feature>
<evidence type="ECO:0000256" key="1">
    <source>
        <dbReference type="ARBA" id="ARBA00004141"/>
    </source>
</evidence>
<dbReference type="PRINTS" id="PR00119">
    <property type="entry name" value="CATATPASE"/>
</dbReference>
<keyword evidence="7" id="KW-1278">Translocase</keyword>
<dbReference type="InterPro" id="IPR023299">
    <property type="entry name" value="ATPase_P-typ_cyto_dom_N"/>
</dbReference>
<dbReference type="InterPro" id="IPR006121">
    <property type="entry name" value="HMA_dom"/>
</dbReference>
<keyword evidence="8 10" id="KW-1133">Transmembrane helix</keyword>
<keyword evidence="4 10" id="KW-0479">Metal-binding</keyword>
<dbReference type="Gene3D" id="3.40.50.1000">
    <property type="entry name" value="HAD superfamily/HAD-like"/>
    <property type="match status" value="1"/>
</dbReference>
<dbReference type="InterPro" id="IPR001757">
    <property type="entry name" value="P_typ_ATPase"/>
</dbReference>
<dbReference type="Proteomes" id="UP000054485">
    <property type="component" value="Unassembled WGS sequence"/>
</dbReference>
<dbReference type="GO" id="GO:0005524">
    <property type="term" value="F:ATP binding"/>
    <property type="evidence" value="ECO:0007669"/>
    <property type="project" value="UniProtKB-UniRule"/>
</dbReference>
<dbReference type="InterPro" id="IPR017969">
    <property type="entry name" value="Heavy-metal-associated_CS"/>
</dbReference>
<dbReference type="GO" id="GO:0016020">
    <property type="term" value="C:membrane"/>
    <property type="evidence" value="ECO:0007669"/>
    <property type="project" value="UniProtKB-SubCell"/>
</dbReference>
<gene>
    <name evidence="13" type="ORF">CY34DRAFT_20488</name>
</gene>
<evidence type="ECO:0000256" key="10">
    <source>
        <dbReference type="RuleBase" id="RU362081"/>
    </source>
</evidence>
<evidence type="ECO:0000256" key="3">
    <source>
        <dbReference type="ARBA" id="ARBA00022692"/>
    </source>
</evidence>
<keyword evidence="14" id="KW-1185">Reference proteome</keyword>
<dbReference type="STRING" id="930992.A0A0D0B437"/>
<keyword evidence="3 10" id="KW-0812">Transmembrane</keyword>
<dbReference type="InterPro" id="IPR023214">
    <property type="entry name" value="HAD_sf"/>
</dbReference>
<dbReference type="SUPFAM" id="SSF55008">
    <property type="entry name" value="HMA, heavy metal-associated domain"/>
    <property type="match status" value="2"/>
</dbReference>
<dbReference type="SFLD" id="SFLDS00003">
    <property type="entry name" value="Haloacid_Dehalogenase"/>
    <property type="match status" value="1"/>
</dbReference>
<feature type="transmembrane region" description="Helical" evidence="10">
    <location>
        <begin position="1046"/>
        <end position="1068"/>
    </location>
</feature>
<dbReference type="InParanoid" id="A0A0D0B437"/>
<comment type="subcellular location">
    <subcellularLocation>
        <location evidence="1">Membrane</location>
        <topology evidence="1">Multi-pass membrane protein</topology>
    </subcellularLocation>
</comment>
<keyword evidence="9 10" id="KW-0472">Membrane</keyword>
<organism evidence="13 14">
    <name type="scientific">Suillus luteus UH-Slu-Lm8-n1</name>
    <dbReference type="NCBI Taxonomy" id="930992"/>
    <lineage>
        <taxon>Eukaryota</taxon>
        <taxon>Fungi</taxon>
        <taxon>Dikarya</taxon>
        <taxon>Basidiomycota</taxon>
        <taxon>Agaricomycotina</taxon>
        <taxon>Agaricomycetes</taxon>
        <taxon>Agaricomycetidae</taxon>
        <taxon>Boletales</taxon>
        <taxon>Suillineae</taxon>
        <taxon>Suillaceae</taxon>
        <taxon>Suillus</taxon>
    </lineage>
</organism>
<feature type="transmembrane region" description="Helical" evidence="10">
    <location>
        <begin position="654"/>
        <end position="675"/>
    </location>
</feature>
<dbReference type="PROSITE" id="PS01047">
    <property type="entry name" value="HMA_1"/>
    <property type="match status" value="1"/>
</dbReference>
<dbReference type="InterPro" id="IPR036163">
    <property type="entry name" value="HMA_dom_sf"/>
</dbReference>
<dbReference type="InterPro" id="IPR044492">
    <property type="entry name" value="P_typ_ATPase_HD_dom"/>
</dbReference>
<evidence type="ECO:0000313" key="13">
    <source>
        <dbReference type="EMBL" id="KIK48846.1"/>
    </source>
</evidence>
<comment type="similarity">
    <text evidence="2 10">Belongs to the cation transport ATPase (P-type) (TC 3.A.3) family. Type IB subfamily.</text>
</comment>
<dbReference type="InterPro" id="IPR018303">
    <property type="entry name" value="ATPase_P-typ_P_site"/>
</dbReference>
<dbReference type="InterPro" id="IPR027256">
    <property type="entry name" value="P-typ_ATPase_IB"/>
</dbReference>
<evidence type="ECO:0000256" key="7">
    <source>
        <dbReference type="ARBA" id="ARBA00022967"/>
    </source>
</evidence>
<accession>A0A0D0B437</accession>
<feature type="transmembrane region" description="Helical" evidence="10">
    <location>
        <begin position="379"/>
        <end position="401"/>
    </location>
</feature>
<dbReference type="SUPFAM" id="SSF56784">
    <property type="entry name" value="HAD-like"/>
    <property type="match status" value="1"/>
</dbReference>
<dbReference type="CDD" id="cd00371">
    <property type="entry name" value="HMA"/>
    <property type="match status" value="2"/>
</dbReference>
<dbReference type="InterPro" id="IPR008250">
    <property type="entry name" value="ATPase_P-typ_transduc_dom_A_sf"/>
</dbReference>
<dbReference type="InterPro" id="IPR036412">
    <property type="entry name" value="HAD-like_sf"/>
</dbReference>
<evidence type="ECO:0000256" key="2">
    <source>
        <dbReference type="ARBA" id="ARBA00006024"/>
    </source>
</evidence>
<dbReference type="CDD" id="cd02094">
    <property type="entry name" value="P-type_ATPase_Cu-like"/>
    <property type="match status" value="1"/>
</dbReference>
<dbReference type="Gene3D" id="3.30.70.100">
    <property type="match status" value="2"/>
</dbReference>
<feature type="domain" description="HMA" evidence="12">
    <location>
        <begin position="12"/>
        <end position="78"/>
    </location>
</feature>
<evidence type="ECO:0000256" key="11">
    <source>
        <dbReference type="SAM" id="MobiDB-lite"/>
    </source>
</evidence>
<dbReference type="OrthoDB" id="432719at2759"/>
<dbReference type="SUPFAM" id="SSF81653">
    <property type="entry name" value="Calcium ATPase, transduction domain A"/>
    <property type="match status" value="1"/>
</dbReference>
<evidence type="ECO:0000256" key="6">
    <source>
        <dbReference type="ARBA" id="ARBA00022840"/>
    </source>
</evidence>